<protein>
    <submittedName>
        <fullName evidence="3">Uncharacterized protein</fullName>
    </submittedName>
</protein>
<feature type="signal peptide" evidence="2">
    <location>
        <begin position="1"/>
        <end position="21"/>
    </location>
</feature>
<sequence>MGNKTLLLFLLSSALVTLAQQSTVPAEALKPEEPHEVRQSAHARRQSRGLFDFMGLLSKQLFGTAMADDVTALGCKEKSMPPQSSCASERFPIHPCSPPPFTPNAPDLLLPLSPIPPTPRSDPLSLTTLSPCSQPSTPPSLMPLCNE</sequence>
<feature type="compositionally biased region" description="Polar residues" evidence="1">
    <location>
        <begin position="126"/>
        <end position="135"/>
    </location>
</feature>
<keyword evidence="4" id="KW-1185">Reference proteome</keyword>
<accession>A0AAE1L208</accession>
<evidence type="ECO:0000256" key="2">
    <source>
        <dbReference type="SAM" id="SignalP"/>
    </source>
</evidence>
<dbReference type="Proteomes" id="UP001286313">
    <property type="component" value="Unassembled WGS sequence"/>
</dbReference>
<evidence type="ECO:0000256" key="1">
    <source>
        <dbReference type="SAM" id="MobiDB-lite"/>
    </source>
</evidence>
<feature type="chain" id="PRO_5042257334" evidence="2">
    <location>
        <begin position="22"/>
        <end position="147"/>
    </location>
</feature>
<evidence type="ECO:0000313" key="3">
    <source>
        <dbReference type="EMBL" id="KAK3893586.1"/>
    </source>
</evidence>
<organism evidence="3 4">
    <name type="scientific">Petrolisthes cinctipes</name>
    <name type="common">Flat porcelain crab</name>
    <dbReference type="NCBI Taxonomy" id="88211"/>
    <lineage>
        <taxon>Eukaryota</taxon>
        <taxon>Metazoa</taxon>
        <taxon>Ecdysozoa</taxon>
        <taxon>Arthropoda</taxon>
        <taxon>Crustacea</taxon>
        <taxon>Multicrustacea</taxon>
        <taxon>Malacostraca</taxon>
        <taxon>Eumalacostraca</taxon>
        <taxon>Eucarida</taxon>
        <taxon>Decapoda</taxon>
        <taxon>Pleocyemata</taxon>
        <taxon>Anomura</taxon>
        <taxon>Galatheoidea</taxon>
        <taxon>Porcellanidae</taxon>
        <taxon>Petrolisthes</taxon>
    </lineage>
</organism>
<dbReference type="EMBL" id="JAWQEG010000199">
    <property type="protein sequence ID" value="KAK3893586.1"/>
    <property type="molecule type" value="Genomic_DNA"/>
</dbReference>
<name>A0AAE1L208_PETCI</name>
<evidence type="ECO:0000313" key="4">
    <source>
        <dbReference type="Proteomes" id="UP001286313"/>
    </source>
</evidence>
<gene>
    <name evidence="3" type="ORF">Pcinc_002651</name>
</gene>
<proteinExistence type="predicted"/>
<keyword evidence="2" id="KW-0732">Signal</keyword>
<feature type="region of interest" description="Disordered" evidence="1">
    <location>
        <begin position="77"/>
        <end position="147"/>
    </location>
</feature>
<reference evidence="3" key="1">
    <citation type="submission" date="2023-10" db="EMBL/GenBank/DDBJ databases">
        <title>Genome assemblies of two species of porcelain crab, Petrolisthes cinctipes and Petrolisthes manimaculis (Anomura: Porcellanidae).</title>
        <authorList>
            <person name="Angst P."/>
        </authorList>
    </citation>
    <scope>NUCLEOTIDE SEQUENCE</scope>
    <source>
        <strain evidence="3">PB745_01</strain>
        <tissue evidence="3">Gill</tissue>
    </source>
</reference>
<dbReference type="AlphaFoldDB" id="A0AAE1L208"/>
<comment type="caution">
    <text evidence="3">The sequence shown here is derived from an EMBL/GenBank/DDBJ whole genome shotgun (WGS) entry which is preliminary data.</text>
</comment>